<dbReference type="Proteomes" id="UP000887566">
    <property type="component" value="Unplaced"/>
</dbReference>
<reference evidence="3" key="1">
    <citation type="submission" date="2022-11" db="UniProtKB">
        <authorList>
            <consortium name="WormBaseParasite"/>
        </authorList>
    </citation>
    <scope>IDENTIFICATION</scope>
</reference>
<protein>
    <submittedName>
        <fullName evidence="3">Uncharacterized protein</fullName>
    </submittedName>
</protein>
<dbReference type="GO" id="GO:0006644">
    <property type="term" value="P:phospholipid metabolic process"/>
    <property type="evidence" value="ECO:0007669"/>
    <property type="project" value="InterPro"/>
</dbReference>
<dbReference type="WBParaSite" id="PSAMB.scaffold5068size12743.g25808.t1">
    <property type="protein sequence ID" value="PSAMB.scaffold5068size12743.g25808.t1"/>
    <property type="gene ID" value="PSAMB.scaffold5068size12743.g25808"/>
</dbReference>
<dbReference type="InterPro" id="IPR036444">
    <property type="entry name" value="PLipase_A2_dom_sf"/>
</dbReference>
<evidence type="ECO:0000256" key="1">
    <source>
        <dbReference type="SAM" id="SignalP"/>
    </source>
</evidence>
<proteinExistence type="predicted"/>
<accession>A0A914WTC9</accession>
<keyword evidence="2" id="KW-1185">Reference proteome</keyword>
<feature type="signal peptide" evidence="1">
    <location>
        <begin position="1"/>
        <end position="25"/>
    </location>
</feature>
<feature type="chain" id="PRO_5037999792" evidence="1">
    <location>
        <begin position="26"/>
        <end position="106"/>
    </location>
</feature>
<dbReference type="GO" id="GO:0050482">
    <property type="term" value="P:arachidonate secretion"/>
    <property type="evidence" value="ECO:0007669"/>
    <property type="project" value="InterPro"/>
</dbReference>
<organism evidence="2 3">
    <name type="scientific">Plectus sambesii</name>
    <dbReference type="NCBI Taxonomy" id="2011161"/>
    <lineage>
        <taxon>Eukaryota</taxon>
        <taxon>Metazoa</taxon>
        <taxon>Ecdysozoa</taxon>
        <taxon>Nematoda</taxon>
        <taxon>Chromadorea</taxon>
        <taxon>Plectida</taxon>
        <taxon>Plectina</taxon>
        <taxon>Plectoidea</taxon>
        <taxon>Plectidae</taxon>
        <taxon>Plectus</taxon>
    </lineage>
</organism>
<name>A0A914WTC9_9BILA</name>
<evidence type="ECO:0000313" key="2">
    <source>
        <dbReference type="Proteomes" id="UP000887566"/>
    </source>
</evidence>
<evidence type="ECO:0000313" key="3">
    <source>
        <dbReference type="WBParaSite" id="PSAMB.scaffold5068size12743.g25808.t1"/>
    </source>
</evidence>
<sequence>MEKTLFFGLLLLVALLPHQQSFAQAEEKCGPGKLVFKACEVHNNCCNAHDECLRPKDKTDFQCDTEFCSCLLIADYSKCLDKLGAAGSAAMCAAVLLIKWPPGGTV</sequence>
<dbReference type="AlphaFoldDB" id="A0A914WTC9"/>
<dbReference type="SUPFAM" id="SSF48619">
    <property type="entry name" value="Phospholipase A2, PLA2"/>
    <property type="match status" value="1"/>
</dbReference>
<keyword evidence="1" id="KW-0732">Signal</keyword>
<dbReference type="GO" id="GO:0004623">
    <property type="term" value="F:phospholipase A2 activity"/>
    <property type="evidence" value="ECO:0007669"/>
    <property type="project" value="InterPro"/>
</dbReference>